<feature type="transmembrane region" description="Helical" evidence="8">
    <location>
        <begin position="200"/>
        <end position="222"/>
    </location>
</feature>
<reference evidence="10" key="1">
    <citation type="submission" date="2021-02" db="EMBL/GenBank/DDBJ databases">
        <title>Genome-Resolved Metagenomics of a Microbial Community Performing Photosynthetic Biological Nutrient Removal.</title>
        <authorList>
            <person name="Mcdaniel E.A."/>
        </authorList>
    </citation>
    <scope>NUCLEOTIDE SEQUENCE</scope>
    <source>
        <strain evidence="10">UWPOB_OBS1</strain>
    </source>
</reference>
<keyword evidence="6 8" id="KW-1133">Transmembrane helix</keyword>
<accession>A0A8J7P8D5</accession>
<comment type="similarity">
    <text evidence="2">Belongs to the ABC-2 integral membrane protein family.</text>
</comment>
<dbReference type="Proteomes" id="UP000664277">
    <property type="component" value="Unassembled WGS sequence"/>
</dbReference>
<feature type="transmembrane region" description="Helical" evidence="8">
    <location>
        <begin position="324"/>
        <end position="342"/>
    </location>
</feature>
<feature type="transmembrane region" description="Helical" evidence="8">
    <location>
        <begin position="264"/>
        <end position="286"/>
    </location>
</feature>
<dbReference type="InterPro" id="IPR047817">
    <property type="entry name" value="ABC2_TM_bact-type"/>
</dbReference>
<evidence type="ECO:0000313" key="11">
    <source>
        <dbReference type="Proteomes" id="UP000664277"/>
    </source>
</evidence>
<evidence type="ECO:0000256" key="2">
    <source>
        <dbReference type="ARBA" id="ARBA00007783"/>
    </source>
</evidence>
<name>A0A8J7P8D5_9BACT</name>
<sequence length="349" mass="38352">MMFDAILAIVRKDILAWTRRPLYFIASVIMAVLILVCVGNTISGANDMPFGLYDPGGISELSKHLTESGRFRVKVYDDLERAKTDLAHEKIVALANVSQDPLEDSVQILTAGNNPLIDDQISMGLLSVLTQKAKELSLPLHSAALYQVQFGLKDYICAGLTAYLCYVLASMNLGFSWIYEWMEKTYRQIVLAPMGLDAAIIAKTFTVTMEASTVLWLALSLTSPISGFTLGHNFPFLVGATLISVFTFTSIALLFACFLRTIRIYTMTVSILGVALMFVSGIITPIKAMPSWEQKLAMIMPLYYACDLTKGAMLGIPCQVVRDVLVLLSFAFISLLISRTVLARSQASV</sequence>
<evidence type="ECO:0000256" key="7">
    <source>
        <dbReference type="ARBA" id="ARBA00023136"/>
    </source>
</evidence>
<gene>
    <name evidence="10" type="ORF">J0M35_08755</name>
</gene>
<keyword evidence="7 8" id="KW-0472">Membrane</keyword>
<dbReference type="AlphaFoldDB" id="A0A8J7P8D5"/>
<dbReference type="EMBL" id="JAFLCK010000010">
    <property type="protein sequence ID" value="MBN8660436.1"/>
    <property type="molecule type" value="Genomic_DNA"/>
</dbReference>
<evidence type="ECO:0000256" key="6">
    <source>
        <dbReference type="ARBA" id="ARBA00022989"/>
    </source>
</evidence>
<dbReference type="PANTHER" id="PTHR30294">
    <property type="entry name" value="MEMBRANE COMPONENT OF ABC TRANSPORTER YHHJ-RELATED"/>
    <property type="match status" value="1"/>
</dbReference>
<feature type="transmembrane region" description="Helical" evidence="8">
    <location>
        <begin position="234"/>
        <end position="257"/>
    </location>
</feature>
<evidence type="ECO:0000256" key="1">
    <source>
        <dbReference type="ARBA" id="ARBA00004651"/>
    </source>
</evidence>
<keyword evidence="5 8" id="KW-0812">Transmembrane</keyword>
<organism evidence="10 11">
    <name type="scientific">Candidatus Obscuribacter phosphatis</name>
    <dbReference type="NCBI Taxonomy" id="1906157"/>
    <lineage>
        <taxon>Bacteria</taxon>
        <taxon>Bacillati</taxon>
        <taxon>Candidatus Melainabacteria</taxon>
        <taxon>Candidatus Obscuribacterales</taxon>
        <taxon>Candidatus Obscuribacteraceae</taxon>
        <taxon>Candidatus Obscuribacter</taxon>
    </lineage>
</organism>
<dbReference type="Pfam" id="PF12698">
    <property type="entry name" value="ABC2_membrane_3"/>
    <property type="match status" value="1"/>
</dbReference>
<dbReference type="GO" id="GO:0005886">
    <property type="term" value="C:plasma membrane"/>
    <property type="evidence" value="ECO:0007669"/>
    <property type="project" value="UniProtKB-SubCell"/>
</dbReference>
<comment type="subcellular location">
    <subcellularLocation>
        <location evidence="1">Cell membrane</location>
        <topology evidence="1">Multi-pass membrane protein</topology>
    </subcellularLocation>
</comment>
<evidence type="ECO:0000259" key="9">
    <source>
        <dbReference type="PROSITE" id="PS51012"/>
    </source>
</evidence>
<keyword evidence="4" id="KW-1003">Cell membrane</keyword>
<evidence type="ECO:0000256" key="4">
    <source>
        <dbReference type="ARBA" id="ARBA00022475"/>
    </source>
</evidence>
<keyword evidence="3" id="KW-0813">Transport</keyword>
<evidence type="ECO:0000256" key="5">
    <source>
        <dbReference type="ARBA" id="ARBA00022692"/>
    </source>
</evidence>
<dbReference type="InterPro" id="IPR013525">
    <property type="entry name" value="ABC2_TM"/>
</dbReference>
<dbReference type="PANTHER" id="PTHR30294:SF29">
    <property type="entry name" value="MULTIDRUG ABC TRANSPORTER PERMEASE YBHS-RELATED"/>
    <property type="match status" value="1"/>
</dbReference>
<evidence type="ECO:0000256" key="3">
    <source>
        <dbReference type="ARBA" id="ARBA00022448"/>
    </source>
</evidence>
<feature type="transmembrane region" description="Helical" evidence="8">
    <location>
        <begin position="160"/>
        <end position="179"/>
    </location>
</feature>
<dbReference type="GO" id="GO:0140359">
    <property type="term" value="F:ABC-type transporter activity"/>
    <property type="evidence" value="ECO:0007669"/>
    <property type="project" value="InterPro"/>
</dbReference>
<comment type="caution">
    <text evidence="10">The sequence shown here is derived from an EMBL/GenBank/DDBJ whole genome shotgun (WGS) entry which is preliminary data.</text>
</comment>
<proteinExistence type="inferred from homology"/>
<feature type="domain" description="ABC transmembrane type-2" evidence="9">
    <location>
        <begin position="106"/>
        <end position="345"/>
    </location>
</feature>
<dbReference type="PROSITE" id="PS51012">
    <property type="entry name" value="ABC_TM2"/>
    <property type="match status" value="1"/>
</dbReference>
<evidence type="ECO:0000313" key="10">
    <source>
        <dbReference type="EMBL" id="MBN8660436.1"/>
    </source>
</evidence>
<evidence type="ECO:0000256" key="8">
    <source>
        <dbReference type="SAM" id="Phobius"/>
    </source>
</evidence>
<feature type="transmembrane region" description="Helical" evidence="8">
    <location>
        <begin position="21"/>
        <end position="42"/>
    </location>
</feature>
<dbReference type="InterPro" id="IPR051449">
    <property type="entry name" value="ABC-2_transporter_component"/>
</dbReference>
<protein>
    <submittedName>
        <fullName evidence="10">ABC transporter permease</fullName>
    </submittedName>
</protein>